<dbReference type="GeneID" id="125535469"/>
<comment type="subcellular location">
    <subcellularLocation>
        <location evidence="1">Nucleus</location>
    </subcellularLocation>
</comment>
<dbReference type="SMART" id="SM00384">
    <property type="entry name" value="AT_hook"/>
    <property type="match status" value="2"/>
</dbReference>
<organism evidence="5 6">
    <name type="scientific">Triticum urartu</name>
    <name type="common">Red wild einkorn</name>
    <name type="synonym">Crithodium urartu</name>
    <dbReference type="NCBI Taxonomy" id="4572"/>
    <lineage>
        <taxon>Eukaryota</taxon>
        <taxon>Viridiplantae</taxon>
        <taxon>Streptophyta</taxon>
        <taxon>Embryophyta</taxon>
        <taxon>Tracheophyta</taxon>
        <taxon>Spermatophyta</taxon>
        <taxon>Magnoliopsida</taxon>
        <taxon>Liliopsida</taxon>
        <taxon>Poales</taxon>
        <taxon>Poaceae</taxon>
        <taxon>BOP clade</taxon>
        <taxon>Pooideae</taxon>
        <taxon>Triticodae</taxon>
        <taxon>Triticeae</taxon>
        <taxon>Triticinae</taxon>
        <taxon>Triticum</taxon>
    </lineage>
</organism>
<evidence type="ECO:0000256" key="1">
    <source>
        <dbReference type="ARBA" id="ARBA00004123"/>
    </source>
</evidence>
<name>A0A8R7TD62_TRIUA</name>
<feature type="region of interest" description="Disordered" evidence="3">
    <location>
        <begin position="235"/>
        <end position="344"/>
    </location>
</feature>
<feature type="compositionally biased region" description="Basic and acidic residues" evidence="3">
    <location>
        <begin position="240"/>
        <end position="250"/>
    </location>
</feature>
<gene>
    <name evidence="5" type="primary">LOC125535469</name>
</gene>
<dbReference type="EnsemblPlants" id="TuG1812G0200000849.01.T01">
    <property type="protein sequence ID" value="TuG1812G0200000849.01.T01.cds276658"/>
    <property type="gene ID" value="TuG1812G0200000849.01"/>
</dbReference>
<evidence type="ECO:0000259" key="4">
    <source>
        <dbReference type="PROSITE" id="PS50812"/>
    </source>
</evidence>
<dbReference type="RefSeq" id="XP_048554480.1">
    <property type="nucleotide sequence ID" value="XM_048698523.1"/>
</dbReference>
<dbReference type="PROSITE" id="PS50812">
    <property type="entry name" value="PWWP"/>
    <property type="match status" value="1"/>
</dbReference>
<feature type="region of interest" description="Disordered" evidence="3">
    <location>
        <begin position="468"/>
        <end position="510"/>
    </location>
</feature>
<feature type="region of interest" description="Disordered" evidence="3">
    <location>
        <begin position="423"/>
        <end position="444"/>
    </location>
</feature>
<accession>A0A8R7TD62</accession>
<keyword evidence="6" id="KW-1185">Reference proteome</keyword>
<dbReference type="GO" id="GO:0003677">
    <property type="term" value="F:DNA binding"/>
    <property type="evidence" value="ECO:0007669"/>
    <property type="project" value="InterPro"/>
</dbReference>
<dbReference type="InterPro" id="IPR053063">
    <property type="entry name" value="PWWP_domain_containing_PDP"/>
</dbReference>
<reference evidence="5" key="2">
    <citation type="submission" date="2018-03" db="EMBL/GenBank/DDBJ databases">
        <title>The Triticum urartu genome reveals the dynamic nature of wheat genome evolution.</title>
        <authorList>
            <person name="Ling H."/>
            <person name="Ma B."/>
            <person name="Shi X."/>
            <person name="Liu H."/>
            <person name="Dong L."/>
            <person name="Sun H."/>
            <person name="Cao Y."/>
            <person name="Gao Q."/>
            <person name="Zheng S."/>
            <person name="Li Y."/>
            <person name="Yu Y."/>
            <person name="Du H."/>
            <person name="Qi M."/>
            <person name="Li Y."/>
            <person name="Yu H."/>
            <person name="Cui Y."/>
            <person name="Wang N."/>
            <person name="Chen C."/>
            <person name="Wu H."/>
            <person name="Zhao Y."/>
            <person name="Zhang J."/>
            <person name="Li Y."/>
            <person name="Zhou W."/>
            <person name="Zhang B."/>
            <person name="Hu W."/>
            <person name="Eijk M."/>
            <person name="Tang J."/>
            <person name="Witsenboer H."/>
            <person name="Zhao S."/>
            <person name="Li Z."/>
            <person name="Zhang A."/>
            <person name="Wang D."/>
            <person name="Liang C."/>
        </authorList>
    </citation>
    <scope>NUCLEOTIDE SEQUENCE [LARGE SCALE GENOMIC DNA]</scope>
    <source>
        <strain evidence="5">cv. G1812</strain>
    </source>
</reference>
<dbReference type="KEGG" id="tua:125535469"/>
<dbReference type="PRINTS" id="PR00929">
    <property type="entry name" value="ATHOOK"/>
</dbReference>
<evidence type="ECO:0000256" key="2">
    <source>
        <dbReference type="ARBA" id="ARBA00023242"/>
    </source>
</evidence>
<reference evidence="5" key="3">
    <citation type="submission" date="2022-06" db="UniProtKB">
        <authorList>
            <consortium name="EnsemblPlants"/>
        </authorList>
    </citation>
    <scope>IDENTIFICATION</scope>
</reference>
<dbReference type="OrthoDB" id="62853at2759"/>
<dbReference type="GO" id="GO:0006355">
    <property type="term" value="P:regulation of DNA-templated transcription"/>
    <property type="evidence" value="ECO:0007669"/>
    <property type="project" value="InterPro"/>
</dbReference>
<dbReference type="GO" id="GO:0005634">
    <property type="term" value="C:nucleus"/>
    <property type="evidence" value="ECO:0007669"/>
    <property type="project" value="UniProtKB-SubCell"/>
</dbReference>
<evidence type="ECO:0000313" key="6">
    <source>
        <dbReference type="Proteomes" id="UP000015106"/>
    </source>
</evidence>
<reference evidence="6" key="1">
    <citation type="journal article" date="2013" name="Nature">
        <title>Draft genome of the wheat A-genome progenitor Triticum urartu.</title>
        <authorList>
            <person name="Ling H.Q."/>
            <person name="Zhao S."/>
            <person name="Liu D."/>
            <person name="Wang J."/>
            <person name="Sun H."/>
            <person name="Zhang C."/>
            <person name="Fan H."/>
            <person name="Li D."/>
            <person name="Dong L."/>
            <person name="Tao Y."/>
            <person name="Gao C."/>
            <person name="Wu H."/>
            <person name="Li Y."/>
            <person name="Cui Y."/>
            <person name="Guo X."/>
            <person name="Zheng S."/>
            <person name="Wang B."/>
            <person name="Yu K."/>
            <person name="Liang Q."/>
            <person name="Yang W."/>
            <person name="Lou X."/>
            <person name="Chen J."/>
            <person name="Feng M."/>
            <person name="Jian J."/>
            <person name="Zhang X."/>
            <person name="Luo G."/>
            <person name="Jiang Y."/>
            <person name="Liu J."/>
            <person name="Wang Z."/>
            <person name="Sha Y."/>
            <person name="Zhang B."/>
            <person name="Wu H."/>
            <person name="Tang D."/>
            <person name="Shen Q."/>
            <person name="Xue P."/>
            <person name="Zou S."/>
            <person name="Wang X."/>
            <person name="Liu X."/>
            <person name="Wang F."/>
            <person name="Yang Y."/>
            <person name="An X."/>
            <person name="Dong Z."/>
            <person name="Zhang K."/>
            <person name="Zhang X."/>
            <person name="Luo M.C."/>
            <person name="Dvorak J."/>
            <person name="Tong Y."/>
            <person name="Wang J."/>
            <person name="Yang H."/>
            <person name="Li Z."/>
            <person name="Wang D."/>
            <person name="Zhang A."/>
            <person name="Wang J."/>
        </authorList>
    </citation>
    <scope>NUCLEOTIDE SEQUENCE</scope>
    <source>
        <strain evidence="6">cv. G1812</strain>
    </source>
</reference>
<proteinExistence type="predicted"/>
<dbReference type="AlphaFoldDB" id="A0A8R7TD62"/>
<dbReference type="PROSITE" id="PS00354">
    <property type="entry name" value="HMGI_Y"/>
    <property type="match status" value="1"/>
</dbReference>
<keyword evidence="2" id="KW-0539">Nucleus</keyword>
<dbReference type="PANTHER" id="PTHR42851:SF7">
    <property type="entry name" value="OS07G0694500 PROTEIN"/>
    <property type="match status" value="1"/>
</dbReference>
<dbReference type="CDD" id="cd05162">
    <property type="entry name" value="PWWP"/>
    <property type="match status" value="1"/>
</dbReference>
<dbReference type="Proteomes" id="UP000015106">
    <property type="component" value="Chromosome 2"/>
</dbReference>
<dbReference type="Gene3D" id="2.30.30.140">
    <property type="match status" value="1"/>
</dbReference>
<feature type="domain" description="PWWP" evidence="4">
    <location>
        <begin position="76"/>
        <end position="128"/>
    </location>
</feature>
<dbReference type="InterPro" id="IPR017956">
    <property type="entry name" value="AT_hook_DNA-bd_motif"/>
</dbReference>
<dbReference type="InterPro" id="IPR000313">
    <property type="entry name" value="PWWP_dom"/>
</dbReference>
<feature type="compositionally biased region" description="Basic residues" evidence="3">
    <location>
        <begin position="476"/>
        <end position="490"/>
    </location>
</feature>
<evidence type="ECO:0000313" key="5">
    <source>
        <dbReference type="EnsemblPlants" id="TuG1812G0200000849.01.T01.cds276658"/>
    </source>
</evidence>
<dbReference type="InterPro" id="IPR000637">
    <property type="entry name" value="HMGI/Y_DNA-bd_CS"/>
</dbReference>
<evidence type="ECO:0000256" key="3">
    <source>
        <dbReference type="SAM" id="MobiDB-lite"/>
    </source>
</evidence>
<feature type="compositionally biased region" description="Pro residues" evidence="3">
    <location>
        <begin position="29"/>
        <end position="61"/>
    </location>
</feature>
<dbReference type="SMART" id="SM00293">
    <property type="entry name" value="PWWP"/>
    <property type="match status" value="1"/>
</dbReference>
<dbReference type="PANTHER" id="PTHR42851">
    <property type="entry name" value="ALDOLASE-RELATED"/>
    <property type="match status" value="1"/>
</dbReference>
<feature type="region of interest" description="Disordered" evidence="3">
    <location>
        <begin position="1"/>
        <end position="68"/>
    </location>
</feature>
<dbReference type="Pfam" id="PF00855">
    <property type="entry name" value="PWWP"/>
    <property type="match status" value="1"/>
</dbReference>
<dbReference type="Gramene" id="TuG1812G0200000849.01.T01">
    <property type="protein sequence ID" value="TuG1812G0200000849.01.T01.cds276658"/>
    <property type="gene ID" value="TuG1812G0200000849.01"/>
</dbReference>
<dbReference type="SUPFAM" id="SSF63748">
    <property type="entry name" value="Tudor/PWWP/MBT"/>
    <property type="match status" value="1"/>
</dbReference>
<protein>
    <recommendedName>
        <fullName evidence="4">PWWP domain-containing protein</fullName>
    </recommendedName>
</protein>
<sequence>MSDHIDLNAAAVPQTLASAKRGRGRPRKNPPTPPPAPAPAPAPAPSNATPPPPAAPDPAAPAPALAGSGPSAAFAPKDLVWGKKLSHPSWPGEVLSVASGGTQLLVSFFGEKALAWCDAAQLRPYEAYFTVGELYDGEADDFDAAVDASLDEFSSRVQAALTAADAPASLRRPFVPLDFLASLQDLAADRMGFSNRVQAAITKAHLRAFDEFRALPDPPVYTLELGIANADALAAPSPMDRGRRSAREVNCDSSATPPSRSGRKRKEEVQEADSDEDWDPRKKGASDSDTDVDIGRRRARRGRGSSSAAPRSGGTGRPRGRPRKTDSAAKPSQPAKVKDEEVEEKIEYPSAAELLLQLTSVASDPFNFKGYDSVDVIFSFFSKHKDSKAPSELNDKELLEIFGGKKGRKKSVGSFTKAKHEIEAEQLELETADGQRGRRKSAGGIYSARKAEDSYWCDIIISDFDDGDTSSDYEGRKRKRVSQNRNGNKKAKQEVAPQDEASTDLPDKKPADGPAALILYFGSAESIPSVDRINNVFRAHGAIIEGQTEITKKSKTAKVVFSNHADAEQAYSTSGKYNAFGPALLTYEIKYLPSAPQIP</sequence>